<dbReference type="PANTHER" id="PTHR35895:SF1">
    <property type="entry name" value="LIPID-BINDING SERUM GLYCOPROTEIN C-TERMINAL DOMAIN-CONTAINING PROTEIN"/>
    <property type="match status" value="1"/>
</dbReference>
<dbReference type="SUPFAM" id="SSF117070">
    <property type="entry name" value="LEA14-like"/>
    <property type="match status" value="1"/>
</dbReference>
<dbReference type="GeneID" id="81376104"/>
<keyword evidence="1" id="KW-0472">Membrane</keyword>
<feature type="transmembrane region" description="Helical" evidence="1">
    <location>
        <begin position="39"/>
        <end position="62"/>
    </location>
</feature>
<evidence type="ECO:0000313" key="2">
    <source>
        <dbReference type="EMBL" id="KAJ5379368.1"/>
    </source>
</evidence>
<gene>
    <name evidence="2" type="ORF">N7509_012487</name>
</gene>
<dbReference type="OrthoDB" id="10039566at2759"/>
<evidence type="ECO:0000256" key="1">
    <source>
        <dbReference type="SAM" id="Phobius"/>
    </source>
</evidence>
<dbReference type="RefSeq" id="XP_056483154.1">
    <property type="nucleotide sequence ID" value="XM_056637124.1"/>
</dbReference>
<organism evidence="2 3">
    <name type="scientific">Penicillium cosmopolitanum</name>
    <dbReference type="NCBI Taxonomy" id="1131564"/>
    <lineage>
        <taxon>Eukaryota</taxon>
        <taxon>Fungi</taxon>
        <taxon>Dikarya</taxon>
        <taxon>Ascomycota</taxon>
        <taxon>Pezizomycotina</taxon>
        <taxon>Eurotiomycetes</taxon>
        <taxon>Eurotiomycetidae</taxon>
        <taxon>Eurotiales</taxon>
        <taxon>Aspergillaceae</taxon>
        <taxon>Penicillium</taxon>
    </lineage>
</organism>
<dbReference type="EMBL" id="JAPZBU010000011">
    <property type="protein sequence ID" value="KAJ5379368.1"/>
    <property type="molecule type" value="Genomic_DNA"/>
</dbReference>
<reference evidence="2" key="2">
    <citation type="journal article" date="2023" name="IMA Fungus">
        <title>Comparative genomic study of the Penicillium genus elucidates a diverse pangenome and 15 lateral gene transfer events.</title>
        <authorList>
            <person name="Petersen C."/>
            <person name="Sorensen T."/>
            <person name="Nielsen M.R."/>
            <person name="Sondergaard T.E."/>
            <person name="Sorensen J.L."/>
            <person name="Fitzpatrick D.A."/>
            <person name="Frisvad J.C."/>
            <person name="Nielsen K.L."/>
        </authorList>
    </citation>
    <scope>NUCLEOTIDE SEQUENCE</scope>
    <source>
        <strain evidence="2">IBT 29677</strain>
    </source>
</reference>
<dbReference type="InterPro" id="IPR046368">
    <property type="entry name" value="Tag1"/>
</dbReference>
<accession>A0A9W9SIY3</accession>
<dbReference type="InterPro" id="IPR022185">
    <property type="entry name" value="DUF3712"/>
</dbReference>
<keyword evidence="1" id="KW-0812">Transmembrane</keyword>
<comment type="caution">
    <text evidence="2">The sequence shown here is derived from an EMBL/GenBank/DDBJ whole genome shotgun (WGS) entry which is preliminary data.</text>
</comment>
<keyword evidence="1" id="KW-1133">Transmembrane helix</keyword>
<evidence type="ECO:0000313" key="3">
    <source>
        <dbReference type="Proteomes" id="UP001147747"/>
    </source>
</evidence>
<dbReference type="Pfam" id="PF12505">
    <property type="entry name" value="DUF3712"/>
    <property type="match status" value="1"/>
</dbReference>
<protein>
    <submittedName>
        <fullName evidence="2">Uncharacterized protein</fullName>
    </submittedName>
</protein>
<reference evidence="2" key="1">
    <citation type="submission" date="2022-12" db="EMBL/GenBank/DDBJ databases">
        <authorList>
            <person name="Petersen C."/>
        </authorList>
    </citation>
    <scope>NUCLEOTIDE SEQUENCE</scope>
    <source>
        <strain evidence="2">IBT 29677</strain>
    </source>
</reference>
<dbReference type="GO" id="GO:0000329">
    <property type="term" value="C:fungal-type vacuole membrane"/>
    <property type="evidence" value="ECO:0007669"/>
    <property type="project" value="InterPro"/>
</dbReference>
<name>A0A9W9SIY3_9EURO</name>
<dbReference type="AlphaFoldDB" id="A0A9W9SIY3"/>
<dbReference type="Proteomes" id="UP001147747">
    <property type="component" value="Unassembled WGS sequence"/>
</dbReference>
<dbReference type="PANTHER" id="PTHR35895">
    <property type="entry name" value="CHROMOSOME 16, WHOLE GENOME SHOTGUN SEQUENCE"/>
    <property type="match status" value="1"/>
</dbReference>
<keyword evidence="3" id="KW-1185">Reference proteome</keyword>
<sequence length="343" mass="37440">MSKSDIEHSSDSEANGVTAATAPKPTLWQRFKAHMKKWWWVYLIAFGVIVLVTVLPIIYVGIPHFASKYINNYEYDTEGLEITNPRPTAFHVKQKKSLSMGGGFSGSGYLTAFNASIRTTDTNEEFAIFPVPKIDFSDGATIEFDTDLDLTCVECLSKIAVQAATDENFAILATAHPDLKLSGLPTAHLDIHKTMSMDGYNVTEFVNEQGSFNVTSLKLLDPPVDGYNFNATISVRNPTPFSVEMGHVTFNLTLRGDKLGYVDLPNLKLGSDITDTLVRGQVDKSKLVEEALLGDGDGATVTIGIHGHSCEYNGQDIPYFSAAIRAVSADAQIDLLKYASSLL</sequence>
<proteinExistence type="predicted"/>